<dbReference type="Proteomes" id="UP000297403">
    <property type="component" value="Unassembled WGS sequence"/>
</dbReference>
<feature type="domain" description="Ferritin-like" evidence="2">
    <location>
        <begin position="41"/>
        <end position="198"/>
    </location>
</feature>
<dbReference type="AlphaFoldDB" id="A0AAQ2HGQ0"/>
<name>A0AAQ2HGQ0_9MICO</name>
<dbReference type="Pfam" id="PF13794">
    <property type="entry name" value="MiaE_2"/>
    <property type="match status" value="1"/>
</dbReference>
<proteinExistence type="predicted"/>
<protein>
    <recommendedName>
        <fullName evidence="2">Ferritin-like domain-containing protein</fullName>
    </recommendedName>
</protein>
<reference evidence="3 4" key="1">
    <citation type="submission" date="2019-03" db="EMBL/GenBank/DDBJ databases">
        <title>Genomics of glacier-inhabiting Cryobacterium strains.</title>
        <authorList>
            <person name="Liu Q."/>
            <person name="Xin Y.-H."/>
        </authorList>
    </citation>
    <scope>NUCLEOTIDE SEQUENCE [LARGE SCALE GENOMIC DNA]</scope>
    <source>
        <strain evidence="4">TMT1-22</strain>
    </source>
</reference>
<evidence type="ECO:0000313" key="3">
    <source>
        <dbReference type="EMBL" id="TFC51254.1"/>
    </source>
</evidence>
<organism evidence="3 4">
    <name type="scientific">Cryobacterium shii</name>
    <dbReference type="NCBI Taxonomy" id="1259235"/>
    <lineage>
        <taxon>Bacteria</taxon>
        <taxon>Bacillati</taxon>
        <taxon>Actinomycetota</taxon>
        <taxon>Actinomycetes</taxon>
        <taxon>Micrococcales</taxon>
        <taxon>Microbacteriaceae</taxon>
        <taxon>Cryobacterium</taxon>
    </lineage>
</organism>
<keyword evidence="4" id="KW-1185">Reference proteome</keyword>
<comment type="caution">
    <text evidence="3">The sequence shown here is derived from an EMBL/GenBank/DDBJ whole genome shotgun (WGS) entry which is preliminary data.</text>
</comment>
<evidence type="ECO:0000313" key="4">
    <source>
        <dbReference type="Proteomes" id="UP000297403"/>
    </source>
</evidence>
<feature type="region of interest" description="Disordered" evidence="1">
    <location>
        <begin position="1"/>
        <end position="27"/>
    </location>
</feature>
<dbReference type="InterPro" id="IPR059125">
    <property type="entry name" value="Ferritin_actino"/>
</dbReference>
<sequence>MISWIDRRTKRVEAPRPSRRAERQSTKKVDIAGFTPELLPYLGQAAYFELGMFENLSRAIAIAPDLAAKEALSAAAGRALSKHQGLVAEIRRRGGEPSEVMAPFTAGLDLFRSETAGADWHELLLTCYLAGGLLDDFFIRLSAGLPGDVGPRVAHLLGQDAGTDVLVTHLKAAITANPALGSHLALWGRRLVGDTLLVARSALPTPGQTPDEDRIEPVYTELIAAHTRRMDGLGLTA</sequence>
<dbReference type="EMBL" id="SOFY01000014">
    <property type="protein sequence ID" value="TFC51254.1"/>
    <property type="molecule type" value="Genomic_DNA"/>
</dbReference>
<dbReference type="RefSeq" id="WP_134451024.1">
    <property type="nucleotide sequence ID" value="NZ_SOFY01000014.1"/>
</dbReference>
<evidence type="ECO:0000256" key="1">
    <source>
        <dbReference type="SAM" id="MobiDB-lite"/>
    </source>
</evidence>
<accession>A0AAQ2HGQ0</accession>
<evidence type="ECO:0000259" key="2">
    <source>
        <dbReference type="Pfam" id="PF13794"/>
    </source>
</evidence>
<dbReference type="InterPro" id="IPR012347">
    <property type="entry name" value="Ferritin-like"/>
</dbReference>
<dbReference type="Gene3D" id="1.20.1260.10">
    <property type="match status" value="1"/>
</dbReference>
<gene>
    <name evidence="3" type="ORF">E3O49_04080</name>
</gene>